<evidence type="ECO:0000313" key="2">
    <source>
        <dbReference type="EMBL" id="GAA3982371.1"/>
    </source>
</evidence>
<accession>A0ABP7QGY7</accession>
<evidence type="ECO:0000313" key="3">
    <source>
        <dbReference type="Proteomes" id="UP001501081"/>
    </source>
</evidence>
<keyword evidence="1" id="KW-1133">Transmembrane helix</keyword>
<sequence>MKKILKAIGFGIVLGATAFFIPFIFKFILIAMVIGMVFRMFAHSKRRHFAQRFDAYYANSNYNQIIPIDGQWYKPAVQNNGVENNINVNY</sequence>
<gene>
    <name evidence="2" type="ORF">GCM10022246_37920</name>
</gene>
<protein>
    <recommendedName>
        <fullName evidence="4">DUF4133 domain-containing protein</fullName>
    </recommendedName>
</protein>
<keyword evidence="1" id="KW-0812">Transmembrane</keyword>
<comment type="caution">
    <text evidence="2">The sequence shown here is derived from an EMBL/GenBank/DDBJ whole genome shotgun (WGS) entry which is preliminary data.</text>
</comment>
<organism evidence="2 3">
    <name type="scientific">Pedobacter ginsengiterrae</name>
    <dbReference type="NCBI Taxonomy" id="871696"/>
    <lineage>
        <taxon>Bacteria</taxon>
        <taxon>Pseudomonadati</taxon>
        <taxon>Bacteroidota</taxon>
        <taxon>Sphingobacteriia</taxon>
        <taxon>Sphingobacteriales</taxon>
        <taxon>Sphingobacteriaceae</taxon>
        <taxon>Pedobacter</taxon>
    </lineage>
</organism>
<dbReference type="EMBL" id="BAABAK010000020">
    <property type="protein sequence ID" value="GAA3982371.1"/>
    <property type="molecule type" value="Genomic_DNA"/>
</dbReference>
<evidence type="ECO:0000256" key="1">
    <source>
        <dbReference type="SAM" id="Phobius"/>
    </source>
</evidence>
<proteinExistence type="predicted"/>
<evidence type="ECO:0008006" key="4">
    <source>
        <dbReference type="Google" id="ProtNLM"/>
    </source>
</evidence>
<keyword evidence="1" id="KW-0472">Membrane</keyword>
<keyword evidence="3" id="KW-1185">Reference proteome</keyword>
<dbReference type="Proteomes" id="UP001501081">
    <property type="component" value="Unassembled WGS sequence"/>
</dbReference>
<feature type="transmembrane region" description="Helical" evidence="1">
    <location>
        <begin position="12"/>
        <end position="38"/>
    </location>
</feature>
<reference evidence="3" key="1">
    <citation type="journal article" date="2019" name="Int. J. Syst. Evol. Microbiol.">
        <title>The Global Catalogue of Microorganisms (GCM) 10K type strain sequencing project: providing services to taxonomists for standard genome sequencing and annotation.</title>
        <authorList>
            <consortium name="The Broad Institute Genomics Platform"/>
            <consortium name="The Broad Institute Genome Sequencing Center for Infectious Disease"/>
            <person name="Wu L."/>
            <person name="Ma J."/>
        </authorList>
    </citation>
    <scope>NUCLEOTIDE SEQUENCE [LARGE SCALE GENOMIC DNA]</scope>
    <source>
        <strain evidence="3">JCM 17338</strain>
    </source>
</reference>
<dbReference type="RefSeq" id="WP_316764111.1">
    <property type="nucleotide sequence ID" value="NZ_BAABAK010000020.1"/>
</dbReference>
<name>A0ABP7QGY7_9SPHI</name>